<reference evidence="2 3" key="1">
    <citation type="submission" date="2018-07" db="EMBL/GenBank/DDBJ databases">
        <title>Dyadobacter roseus sp. nov., isolated from rose rhizosphere soil.</title>
        <authorList>
            <person name="Chen L."/>
        </authorList>
    </citation>
    <scope>NUCLEOTIDE SEQUENCE [LARGE SCALE GENOMIC DNA]</scope>
    <source>
        <strain evidence="2 3">RS19</strain>
    </source>
</reference>
<organism evidence="2 3">
    <name type="scientific">Dyadobacter luteus</name>
    <dbReference type="NCBI Taxonomy" id="2259619"/>
    <lineage>
        <taxon>Bacteria</taxon>
        <taxon>Pseudomonadati</taxon>
        <taxon>Bacteroidota</taxon>
        <taxon>Cytophagia</taxon>
        <taxon>Cytophagales</taxon>
        <taxon>Spirosomataceae</taxon>
        <taxon>Dyadobacter</taxon>
    </lineage>
</organism>
<keyword evidence="3" id="KW-1185">Reference proteome</keyword>
<dbReference type="Proteomes" id="UP000256373">
    <property type="component" value="Unassembled WGS sequence"/>
</dbReference>
<evidence type="ECO:0000256" key="1">
    <source>
        <dbReference type="SAM" id="SignalP"/>
    </source>
</evidence>
<comment type="caution">
    <text evidence="2">The sequence shown here is derived from an EMBL/GenBank/DDBJ whole genome shotgun (WGS) entry which is preliminary data.</text>
</comment>
<feature type="signal peptide" evidence="1">
    <location>
        <begin position="1"/>
        <end position="28"/>
    </location>
</feature>
<dbReference type="Pfam" id="PF11751">
    <property type="entry name" value="PorP_SprF"/>
    <property type="match status" value="1"/>
</dbReference>
<accession>A0A3D8YB27</accession>
<dbReference type="AlphaFoldDB" id="A0A3D8YB27"/>
<dbReference type="OrthoDB" id="1320396at2"/>
<evidence type="ECO:0008006" key="4">
    <source>
        <dbReference type="Google" id="ProtNLM"/>
    </source>
</evidence>
<gene>
    <name evidence="2" type="ORF">DSL64_12315</name>
</gene>
<keyword evidence="1" id="KW-0732">Signal</keyword>
<evidence type="ECO:0000313" key="2">
    <source>
        <dbReference type="EMBL" id="REA61234.1"/>
    </source>
</evidence>
<protein>
    <recommendedName>
        <fullName evidence="4">Type IX secretion system membrane protein PorP/SprF</fullName>
    </recommendedName>
</protein>
<sequence length="325" mass="35432">MALTSISQHIKCTRLLALLVFVSSGAIAQRDAQFSLFSLNQLQFNPAAAGAGGATRFQLTHRTQYAGYQATNPSDEGGALSTQLFSFSMPVKNFGIGFYALNDRTGPLSHQDFKVSAAYKIPLMGGDLQVGASAGIFRQAMDFNKLRPIDADDPLLQTGVVSQMNPDLAIGARYENETFHLGLSLNHLLQPKYSFGSDLATNPLARTVYLNAGLNLEVGYLVDVQPIVLVKSDFAVYTAEGGATVTFNKRFWAGGTYRYQDAYIIAMGGIYLLEDQSLRLSGAYDFVIGGNKAKSPSSFEVLLSYDLPSPKFGKKTIIRTPRFRF</sequence>
<dbReference type="InterPro" id="IPR019861">
    <property type="entry name" value="PorP/SprF_Bacteroidetes"/>
</dbReference>
<evidence type="ECO:0000313" key="3">
    <source>
        <dbReference type="Proteomes" id="UP000256373"/>
    </source>
</evidence>
<dbReference type="RefSeq" id="WP_115831207.1">
    <property type="nucleotide sequence ID" value="NZ_QNUL01000008.1"/>
</dbReference>
<dbReference type="NCBIfam" id="TIGR03519">
    <property type="entry name" value="T9SS_PorP_fam"/>
    <property type="match status" value="1"/>
</dbReference>
<proteinExistence type="predicted"/>
<dbReference type="EMBL" id="QNUL01000008">
    <property type="protein sequence ID" value="REA61234.1"/>
    <property type="molecule type" value="Genomic_DNA"/>
</dbReference>
<feature type="chain" id="PRO_5017808000" description="Type IX secretion system membrane protein PorP/SprF" evidence="1">
    <location>
        <begin position="29"/>
        <end position="325"/>
    </location>
</feature>
<name>A0A3D8YB27_9BACT</name>